<dbReference type="Gene3D" id="3.40.50.150">
    <property type="entry name" value="Vaccinia Virus protein VP39"/>
    <property type="match status" value="1"/>
</dbReference>
<sequence>MGNTGPSGENNDASVTGRQHEIKLPDRTEQFDQDSEYCEVRLGGEWQRIRFHDYDRIFSVPGLYEQLFHDILDCHSPDVIAKLLKEQVQRDNVAASDLRVLDLGAGNGLVAEQLRAVGAGRITGVDILPEAREAALRDRPEVYDAYLVMDLTDLGDADRRRLSEGRFNTLTCVAALGYADIPPAAFRSAFNYVSDGGWIAFTIKDRFLSAEDTSGFAELINRCRDAGILEVRASERYRHRLNVLGEPLHYVALVGAKRADIPAELVP</sequence>
<dbReference type="GO" id="GO:0032259">
    <property type="term" value="P:methylation"/>
    <property type="evidence" value="ECO:0007669"/>
    <property type="project" value="UniProtKB-KW"/>
</dbReference>
<feature type="region of interest" description="Disordered" evidence="1">
    <location>
        <begin position="1"/>
        <end position="30"/>
    </location>
</feature>
<dbReference type="CDD" id="cd02440">
    <property type="entry name" value="AdoMet_MTases"/>
    <property type="match status" value="1"/>
</dbReference>
<keyword evidence="3" id="KW-1185">Reference proteome</keyword>
<proteinExistence type="predicted"/>
<reference evidence="3" key="1">
    <citation type="journal article" date="2019" name="Int. J. Syst. Evol. Microbiol.">
        <title>The Global Catalogue of Microorganisms (GCM) 10K type strain sequencing project: providing services to taxonomists for standard genome sequencing and annotation.</title>
        <authorList>
            <consortium name="The Broad Institute Genomics Platform"/>
            <consortium name="The Broad Institute Genome Sequencing Center for Infectious Disease"/>
            <person name="Wu L."/>
            <person name="Ma J."/>
        </authorList>
    </citation>
    <scope>NUCLEOTIDE SEQUENCE [LARGE SCALE GENOMIC DNA]</scope>
    <source>
        <strain evidence="3">IBRC-M 10906</strain>
    </source>
</reference>
<dbReference type="Pfam" id="PF13489">
    <property type="entry name" value="Methyltransf_23"/>
    <property type="match status" value="1"/>
</dbReference>
<dbReference type="RefSeq" id="WP_377390971.1">
    <property type="nucleotide sequence ID" value="NZ_JBHSAN010000024.1"/>
</dbReference>
<comment type="caution">
    <text evidence="2">The sequence shown here is derived from an EMBL/GenBank/DDBJ whole genome shotgun (WGS) entry which is preliminary data.</text>
</comment>
<protein>
    <submittedName>
        <fullName evidence="2">Class I SAM-dependent DNA methyltransferase</fullName>
    </submittedName>
</protein>
<name>A0ABW5WCN2_9PSEU</name>
<dbReference type="SUPFAM" id="SSF53335">
    <property type="entry name" value="S-adenosyl-L-methionine-dependent methyltransferases"/>
    <property type="match status" value="1"/>
</dbReference>
<dbReference type="GO" id="GO:0008168">
    <property type="term" value="F:methyltransferase activity"/>
    <property type="evidence" value="ECO:0007669"/>
    <property type="project" value="UniProtKB-KW"/>
</dbReference>
<feature type="compositionally biased region" description="Polar residues" evidence="1">
    <location>
        <begin position="1"/>
        <end position="17"/>
    </location>
</feature>
<evidence type="ECO:0000313" key="3">
    <source>
        <dbReference type="Proteomes" id="UP001597478"/>
    </source>
</evidence>
<dbReference type="InterPro" id="IPR029063">
    <property type="entry name" value="SAM-dependent_MTases_sf"/>
</dbReference>
<feature type="compositionally biased region" description="Basic and acidic residues" evidence="1">
    <location>
        <begin position="18"/>
        <end position="30"/>
    </location>
</feature>
<dbReference type="EMBL" id="JBHUOF010000021">
    <property type="protein sequence ID" value="MFD2801006.1"/>
    <property type="molecule type" value="Genomic_DNA"/>
</dbReference>
<evidence type="ECO:0000256" key="1">
    <source>
        <dbReference type="SAM" id="MobiDB-lite"/>
    </source>
</evidence>
<accession>A0ABW5WCN2</accession>
<keyword evidence="2" id="KW-0808">Transferase</keyword>
<keyword evidence="2" id="KW-0489">Methyltransferase</keyword>
<gene>
    <name evidence="2" type="ORF">ACFS2C_16565</name>
</gene>
<evidence type="ECO:0000313" key="2">
    <source>
        <dbReference type="EMBL" id="MFD2801006.1"/>
    </source>
</evidence>
<organism evidence="2 3">
    <name type="scientific">Prauserella oleivorans</name>
    <dbReference type="NCBI Taxonomy" id="1478153"/>
    <lineage>
        <taxon>Bacteria</taxon>
        <taxon>Bacillati</taxon>
        <taxon>Actinomycetota</taxon>
        <taxon>Actinomycetes</taxon>
        <taxon>Pseudonocardiales</taxon>
        <taxon>Pseudonocardiaceae</taxon>
        <taxon>Prauserella</taxon>
    </lineage>
</organism>
<dbReference type="Proteomes" id="UP001597478">
    <property type="component" value="Unassembled WGS sequence"/>
</dbReference>